<dbReference type="EMBL" id="CAJRGZ010000022">
    <property type="protein sequence ID" value="CAG5174759.1"/>
    <property type="molecule type" value="Genomic_DNA"/>
</dbReference>
<sequence>MESRLPHPRQIQAQLQALGDEIQNIREEHDGHITGLGQRLREAEDRQRQLRHQLNAAMDRSVEPPGGSHSGYSSLHIYPSSPVPRSGALTRTSHNKSSQRELIGGTMGSGGYGPGYSSLPGTTSVGHGGSPPRLPPIQLEDLNATPRPRRAVFHSSTDDLQSQHEQQAPIGSKDNAAYLPMVMENIMAERHRHERDGILRSW</sequence>
<dbReference type="GeneID" id="67011105"/>
<feature type="region of interest" description="Disordered" evidence="1">
    <location>
        <begin position="56"/>
        <end position="140"/>
    </location>
</feature>
<dbReference type="EMBL" id="CAJRGZ010000029">
    <property type="protein sequence ID" value="CAG5184069.1"/>
    <property type="molecule type" value="Genomic_DNA"/>
</dbReference>
<protein>
    <submittedName>
        <fullName evidence="2">Uncharacterized protein</fullName>
    </submittedName>
</protein>
<gene>
    <name evidence="3" type="ORF">ALTATR162_LOCUS10894</name>
    <name evidence="2" type="ORF">ALTATR162_LOCUS7857</name>
</gene>
<evidence type="ECO:0000313" key="4">
    <source>
        <dbReference type="Proteomes" id="UP000676310"/>
    </source>
</evidence>
<accession>A0A8J2I5M1</accession>
<dbReference type="RefSeq" id="XP_043174469.1">
    <property type="nucleotide sequence ID" value="XM_043318534.1"/>
</dbReference>
<dbReference type="AlphaFoldDB" id="A0A8J2I5M1"/>
<organism evidence="2 4">
    <name type="scientific">Alternaria atra</name>
    <dbReference type="NCBI Taxonomy" id="119953"/>
    <lineage>
        <taxon>Eukaryota</taxon>
        <taxon>Fungi</taxon>
        <taxon>Dikarya</taxon>
        <taxon>Ascomycota</taxon>
        <taxon>Pezizomycotina</taxon>
        <taxon>Dothideomycetes</taxon>
        <taxon>Pleosporomycetidae</taxon>
        <taxon>Pleosporales</taxon>
        <taxon>Pleosporineae</taxon>
        <taxon>Pleosporaceae</taxon>
        <taxon>Alternaria</taxon>
        <taxon>Alternaria sect. Ulocladioides</taxon>
    </lineage>
</organism>
<dbReference type="OrthoDB" id="3694901at2759"/>
<reference evidence="2" key="1">
    <citation type="submission" date="2021-05" db="EMBL/GenBank/DDBJ databases">
        <authorList>
            <person name="Stam R."/>
        </authorList>
    </citation>
    <scope>NUCLEOTIDE SEQUENCE</scope>
    <source>
        <strain evidence="2">CS162</strain>
    </source>
</reference>
<dbReference type="Proteomes" id="UP000676310">
    <property type="component" value="Unassembled WGS sequence"/>
</dbReference>
<evidence type="ECO:0000313" key="3">
    <source>
        <dbReference type="EMBL" id="CAG5184069.1"/>
    </source>
</evidence>
<feature type="compositionally biased region" description="Gly residues" evidence="1">
    <location>
        <begin position="105"/>
        <end position="114"/>
    </location>
</feature>
<comment type="caution">
    <text evidence="2">The sequence shown here is derived from an EMBL/GenBank/DDBJ whole genome shotgun (WGS) entry which is preliminary data.</text>
</comment>
<name>A0A8J2I5M1_9PLEO</name>
<evidence type="ECO:0000313" key="2">
    <source>
        <dbReference type="EMBL" id="CAG5174759.1"/>
    </source>
</evidence>
<evidence type="ECO:0000256" key="1">
    <source>
        <dbReference type="SAM" id="MobiDB-lite"/>
    </source>
</evidence>
<proteinExistence type="predicted"/>
<keyword evidence="4" id="KW-1185">Reference proteome</keyword>